<evidence type="ECO:0000313" key="9">
    <source>
        <dbReference type="Proteomes" id="UP000049222"/>
    </source>
</evidence>
<keyword evidence="8" id="KW-0282">Flagellum</keyword>
<keyword evidence="8" id="KW-0966">Cell projection</keyword>
<sequence>MSDLLFYDTLRQGLWIAVMISAPILAVALAVGLVIGLLQALTSIQEMTLTFVPKMAAILGVFWLTMGFMTLTLGRYFTDTIVPIVQGF</sequence>
<evidence type="ECO:0000256" key="7">
    <source>
        <dbReference type="SAM" id="Phobius"/>
    </source>
</evidence>
<dbReference type="GO" id="GO:0005886">
    <property type="term" value="C:plasma membrane"/>
    <property type="evidence" value="ECO:0007669"/>
    <property type="project" value="UniProtKB-SubCell"/>
</dbReference>
<dbReference type="RefSeq" id="WP_055083460.1">
    <property type="nucleotide sequence ID" value="NZ_CXSU01000011.1"/>
</dbReference>
<dbReference type="PIRSF" id="PIRSF004669">
    <property type="entry name" value="FliQ"/>
    <property type="match status" value="1"/>
</dbReference>
<evidence type="ECO:0000256" key="3">
    <source>
        <dbReference type="ARBA" id="ARBA00022475"/>
    </source>
</evidence>
<feature type="transmembrane region" description="Helical" evidence="7">
    <location>
        <begin position="56"/>
        <end position="78"/>
    </location>
</feature>
<dbReference type="Pfam" id="PF01313">
    <property type="entry name" value="Bac_export_3"/>
    <property type="match status" value="1"/>
</dbReference>
<comment type="subcellular location">
    <subcellularLocation>
        <location evidence="1">Cell membrane</location>
        <topology evidence="1">Multi-pass membrane protein</topology>
    </subcellularLocation>
</comment>
<proteinExistence type="inferred from homology"/>
<dbReference type="STRING" id="420998.JDO7802_01111"/>
<evidence type="ECO:0000256" key="5">
    <source>
        <dbReference type="ARBA" id="ARBA00022989"/>
    </source>
</evidence>
<protein>
    <submittedName>
        <fullName evidence="8">Flagellar biosynthetic protein FliQ</fullName>
    </submittedName>
</protein>
<reference evidence="8 9" key="1">
    <citation type="submission" date="2015-07" db="EMBL/GenBank/DDBJ databases">
        <authorList>
            <person name="Noorani M."/>
        </authorList>
    </citation>
    <scope>NUCLEOTIDE SEQUENCE [LARGE SCALE GENOMIC DNA]</scope>
    <source>
        <strain evidence="8 9">CECT 7802</strain>
    </source>
</reference>
<keyword evidence="4 7" id="KW-0812">Transmembrane</keyword>
<keyword evidence="5 7" id="KW-1133">Transmembrane helix</keyword>
<keyword evidence="6 7" id="KW-0472">Membrane</keyword>
<comment type="similarity">
    <text evidence="2">Belongs to the FliQ/MopD/SpaQ family.</text>
</comment>
<evidence type="ECO:0000256" key="4">
    <source>
        <dbReference type="ARBA" id="ARBA00022692"/>
    </source>
</evidence>
<evidence type="ECO:0000256" key="2">
    <source>
        <dbReference type="ARBA" id="ARBA00006156"/>
    </source>
</evidence>
<dbReference type="PANTHER" id="PTHR34040:SF2">
    <property type="entry name" value="FLAGELLAR BIOSYNTHETIC PROTEIN FLIQ"/>
    <property type="match status" value="1"/>
</dbReference>
<keyword evidence="8" id="KW-0969">Cilium</keyword>
<dbReference type="PANTHER" id="PTHR34040">
    <property type="entry name" value="FLAGELLAR BIOSYNTHETIC PROTEIN FLIQ"/>
    <property type="match status" value="1"/>
</dbReference>
<keyword evidence="9" id="KW-1185">Reference proteome</keyword>
<evidence type="ECO:0000313" key="8">
    <source>
        <dbReference type="EMBL" id="CTQ49101.1"/>
    </source>
</evidence>
<dbReference type="PRINTS" id="PR00952">
    <property type="entry name" value="TYPE3IMQPROT"/>
</dbReference>
<dbReference type="OrthoDB" id="9806440at2"/>
<dbReference type="AlphaFoldDB" id="A0A0M6YFG0"/>
<dbReference type="EMBL" id="CXSU01000011">
    <property type="protein sequence ID" value="CTQ49101.1"/>
    <property type="molecule type" value="Genomic_DNA"/>
</dbReference>
<dbReference type="Proteomes" id="UP000049222">
    <property type="component" value="Unassembled WGS sequence"/>
</dbReference>
<name>A0A0M6YFG0_9RHOB</name>
<dbReference type="InterPro" id="IPR002191">
    <property type="entry name" value="Bac_export_3"/>
</dbReference>
<keyword evidence="3" id="KW-1003">Cell membrane</keyword>
<organism evidence="8 9">
    <name type="scientific">Jannaschia donghaensis</name>
    <dbReference type="NCBI Taxonomy" id="420998"/>
    <lineage>
        <taxon>Bacteria</taxon>
        <taxon>Pseudomonadati</taxon>
        <taxon>Pseudomonadota</taxon>
        <taxon>Alphaproteobacteria</taxon>
        <taxon>Rhodobacterales</taxon>
        <taxon>Roseobacteraceae</taxon>
        <taxon>Jannaschia</taxon>
    </lineage>
</organism>
<accession>A0A0M6YFG0</accession>
<evidence type="ECO:0000256" key="1">
    <source>
        <dbReference type="ARBA" id="ARBA00004651"/>
    </source>
</evidence>
<feature type="transmembrane region" description="Helical" evidence="7">
    <location>
        <begin position="12"/>
        <end position="35"/>
    </location>
</feature>
<dbReference type="GO" id="GO:0009306">
    <property type="term" value="P:protein secretion"/>
    <property type="evidence" value="ECO:0007669"/>
    <property type="project" value="InterPro"/>
</dbReference>
<gene>
    <name evidence="8" type="primary">fliQ</name>
    <name evidence="8" type="ORF">JDO7802_01111</name>
</gene>
<evidence type="ECO:0000256" key="6">
    <source>
        <dbReference type="ARBA" id="ARBA00023136"/>
    </source>
</evidence>